<dbReference type="AlphaFoldDB" id="A0A8J4HD06"/>
<feature type="region of interest" description="Disordered" evidence="10">
    <location>
        <begin position="37"/>
        <end position="140"/>
    </location>
</feature>
<evidence type="ECO:0000256" key="3">
    <source>
        <dbReference type="ARBA" id="ARBA00022448"/>
    </source>
</evidence>
<comment type="caution">
    <text evidence="12">The sequence shown here is derived from an EMBL/GenBank/DDBJ whole genome shotgun (WGS) entry which is preliminary data.</text>
</comment>
<evidence type="ECO:0000256" key="8">
    <source>
        <dbReference type="ARBA" id="ARBA00022989"/>
    </source>
</evidence>
<dbReference type="NCBIfam" id="TIGR01352">
    <property type="entry name" value="tonB_Cterm"/>
    <property type="match status" value="1"/>
</dbReference>
<dbReference type="GO" id="GO:0015031">
    <property type="term" value="P:protein transport"/>
    <property type="evidence" value="ECO:0007669"/>
    <property type="project" value="UniProtKB-KW"/>
</dbReference>
<evidence type="ECO:0000256" key="7">
    <source>
        <dbReference type="ARBA" id="ARBA00022927"/>
    </source>
</evidence>
<evidence type="ECO:0000256" key="9">
    <source>
        <dbReference type="ARBA" id="ARBA00023136"/>
    </source>
</evidence>
<keyword evidence="9" id="KW-0472">Membrane</keyword>
<protein>
    <submittedName>
        <fullName evidence="12">Energy transducer TonB</fullName>
    </submittedName>
</protein>
<feature type="compositionally biased region" description="Pro residues" evidence="10">
    <location>
        <begin position="47"/>
        <end position="69"/>
    </location>
</feature>
<comment type="similarity">
    <text evidence="2">Belongs to the TonB family.</text>
</comment>
<dbReference type="Gene3D" id="3.30.1150.10">
    <property type="match status" value="1"/>
</dbReference>
<keyword evidence="7" id="KW-0653">Protein transport</keyword>
<organism evidence="12">
    <name type="scientific">Acidicaldus sp</name>
    <dbReference type="NCBI Taxonomy" id="1872105"/>
    <lineage>
        <taxon>Bacteria</taxon>
        <taxon>Pseudomonadati</taxon>
        <taxon>Pseudomonadota</taxon>
        <taxon>Alphaproteobacteria</taxon>
        <taxon>Acetobacterales</taxon>
        <taxon>Acetobacteraceae</taxon>
        <taxon>Acidicaldus</taxon>
    </lineage>
</organism>
<evidence type="ECO:0000259" key="11">
    <source>
        <dbReference type="PROSITE" id="PS52015"/>
    </source>
</evidence>
<evidence type="ECO:0000256" key="4">
    <source>
        <dbReference type="ARBA" id="ARBA00022475"/>
    </source>
</evidence>
<evidence type="ECO:0000256" key="6">
    <source>
        <dbReference type="ARBA" id="ARBA00022692"/>
    </source>
</evidence>
<dbReference type="EMBL" id="DTQM01000158">
    <property type="protein sequence ID" value="HGC43135.1"/>
    <property type="molecule type" value="Genomic_DNA"/>
</dbReference>
<proteinExistence type="inferred from homology"/>
<dbReference type="GO" id="GO:0055085">
    <property type="term" value="P:transmembrane transport"/>
    <property type="evidence" value="ECO:0007669"/>
    <property type="project" value="InterPro"/>
</dbReference>
<dbReference type="PANTHER" id="PTHR33446:SF2">
    <property type="entry name" value="PROTEIN TONB"/>
    <property type="match status" value="1"/>
</dbReference>
<feature type="compositionally biased region" description="Pro residues" evidence="10">
    <location>
        <begin position="76"/>
        <end position="91"/>
    </location>
</feature>
<evidence type="ECO:0000313" key="12">
    <source>
        <dbReference type="EMBL" id="HGC43135.1"/>
    </source>
</evidence>
<dbReference type="PANTHER" id="PTHR33446">
    <property type="entry name" value="PROTEIN TONB-RELATED"/>
    <property type="match status" value="1"/>
</dbReference>
<comment type="subcellular location">
    <subcellularLocation>
        <location evidence="1">Cell inner membrane</location>
        <topology evidence="1">Single-pass membrane protein</topology>
        <orientation evidence="1">Periplasmic side</orientation>
    </subcellularLocation>
</comment>
<dbReference type="Pfam" id="PF03544">
    <property type="entry name" value="TonB_C"/>
    <property type="match status" value="1"/>
</dbReference>
<accession>A0A8J4HD06</accession>
<dbReference type="SUPFAM" id="SSF74653">
    <property type="entry name" value="TolA/TonB C-terminal domain"/>
    <property type="match status" value="1"/>
</dbReference>
<dbReference type="InterPro" id="IPR006260">
    <property type="entry name" value="TonB/TolA_C"/>
</dbReference>
<name>A0A8J4HD06_9PROT</name>
<dbReference type="PROSITE" id="PS52015">
    <property type="entry name" value="TONB_CTD"/>
    <property type="match status" value="1"/>
</dbReference>
<keyword evidence="4" id="KW-1003">Cell membrane</keyword>
<evidence type="ECO:0000256" key="2">
    <source>
        <dbReference type="ARBA" id="ARBA00006555"/>
    </source>
</evidence>
<dbReference type="GO" id="GO:0031992">
    <property type="term" value="F:energy transducer activity"/>
    <property type="evidence" value="ECO:0007669"/>
    <property type="project" value="TreeGrafter"/>
</dbReference>
<evidence type="ECO:0000256" key="5">
    <source>
        <dbReference type="ARBA" id="ARBA00022519"/>
    </source>
</evidence>
<reference evidence="12" key="1">
    <citation type="journal article" date="2020" name="mSystems">
        <title>Genome- and Community-Level Interaction Insights into Carbon Utilization and Element Cycling Functions of Hydrothermarchaeota in Hydrothermal Sediment.</title>
        <authorList>
            <person name="Zhou Z."/>
            <person name="Liu Y."/>
            <person name="Xu W."/>
            <person name="Pan J."/>
            <person name="Luo Z.H."/>
            <person name="Li M."/>
        </authorList>
    </citation>
    <scope>NUCLEOTIDE SEQUENCE</scope>
    <source>
        <strain evidence="12">SpSt-997</strain>
    </source>
</reference>
<keyword evidence="6" id="KW-0812">Transmembrane</keyword>
<dbReference type="GO" id="GO:0098797">
    <property type="term" value="C:plasma membrane protein complex"/>
    <property type="evidence" value="ECO:0007669"/>
    <property type="project" value="TreeGrafter"/>
</dbReference>
<gene>
    <name evidence="12" type="ORF">ENY07_07945</name>
</gene>
<feature type="domain" description="TonB C-terminal" evidence="11">
    <location>
        <begin position="119"/>
        <end position="214"/>
    </location>
</feature>
<dbReference type="InterPro" id="IPR037682">
    <property type="entry name" value="TonB_C"/>
</dbReference>
<sequence length="214" mass="22086">MLALLIVRFVGLGGAPLNHPPPMAQIELVVQNTPTVGAGARQRGQKPTPPPAPPAALKAPPPNPAPPAPAAEALATPPPAPATPAPRPAPATPAHEEPAVRLGEGGDPGTGLVRGPNVIPAGPDSRVHNKPPVYPEQAARRGEQGRVLLLAHVGADGSTIAVDVVESSGYDLLDRAAHDAVAKWRFRPAMADGQPVDSEMPVEINFDLNGRRAW</sequence>
<keyword evidence="5" id="KW-0997">Cell inner membrane</keyword>
<keyword evidence="8" id="KW-1133">Transmembrane helix</keyword>
<keyword evidence="3" id="KW-0813">Transport</keyword>
<dbReference type="InterPro" id="IPR051045">
    <property type="entry name" value="TonB-dependent_transducer"/>
</dbReference>
<evidence type="ECO:0000256" key="10">
    <source>
        <dbReference type="SAM" id="MobiDB-lite"/>
    </source>
</evidence>
<evidence type="ECO:0000256" key="1">
    <source>
        <dbReference type="ARBA" id="ARBA00004383"/>
    </source>
</evidence>